<evidence type="ECO:0000256" key="6">
    <source>
        <dbReference type="ARBA" id="ARBA00031445"/>
    </source>
</evidence>
<dbReference type="OrthoDB" id="9789797at2"/>
<evidence type="ECO:0000256" key="8">
    <source>
        <dbReference type="PIRSR" id="PIRSR639901-1"/>
    </source>
</evidence>
<comment type="catalytic activity">
    <reaction evidence="7 10">
        <text>lipid IVA (E. coli) + CMP-3-deoxy-beta-D-manno-octulosonate = alpha-Kdo-(2-&gt;6)-lipid IVA (E. coli) + CMP + H(+)</text>
        <dbReference type="Rhea" id="RHEA:28066"/>
        <dbReference type="ChEBI" id="CHEBI:15378"/>
        <dbReference type="ChEBI" id="CHEBI:58603"/>
        <dbReference type="ChEBI" id="CHEBI:60364"/>
        <dbReference type="ChEBI" id="CHEBI:60377"/>
        <dbReference type="ChEBI" id="CHEBI:85987"/>
        <dbReference type="EC" id="2.4.99.12"/>
    </reaction>
</comment>
<comment type="similarity">
    <text evidence="10">Belongs to the glycosyltransferase group 1 family.</text>
</comment>
<feature type="site" description="Transition state stabilizer" evidence="9">
    <location>
        <position position="120"/>
    </location>
</feature>
<evidence type="ECO:0000259" key="11">
    <source>
        <dbReference type="Pfam" id="PF04413"/>
    </source>
</evidence>
<keyword evidence="5 10" id="KW-0808">Transferase</keyword>
<evidence type="ECO:0000256" key="10">
    <source>
        <dbReference type="RuleBase" id="RU365103"/>
    </source>
</evidence>
<feature type="site" description="Transition state stabilizer" evidence="9">
    <location>
        <position position="195"/>
    </location>
</feature>
<dbReference type="PANTHER" id="PTHR42755">
    <property type="entry name" value="3-DEOXY-MANNO-OCTULOSONATE CYTIDYLYLTRANSFERASE"/>
    <property type="match status" value="1"/>
</dbReference>
<comment type="pathway">
    <text evidence="2 10">Bacterial outer membrane biogenesis; LPS core biosynthesis.</text>
</comment>
<dbReference type="GO" id="GO:0009245">
    <property type="term" value="P:lipid A biosynthetic process"/>
    <property type="evidence" value="ECO:0007669"/>
    <property type="project" value="TreeGrafter"/>
</dbReference>
<dbReference type="GO" id="GO:0009244">
    <property type="term" value="P:lipopolysaccharide core region biosynthetic process"/>
    <property type="evidence" value="ECO:0007669"/>
    <property type="project" value="UniProtKB-UniRule"/>
</dbReference>
<name>A0A369TLY4_9RHOB</name>
<dbReference type="GO" id="GO:0005886">
    <property type="term" value="C:plasma membrane"/>
    <property type="evidence" value="ECO:0007669"/>
    <property type="project" value="UniProtKB-SubCell"/>
</dbReference>
<evidence type="ECO:0000256" key="2">
    <source>
        <dbReference type="ARBA" id="ARBA00004713"/>
    </source>
</evidence>
<dbReference type="EMBL" id="QPMK01000012">
    <property type="protein sequence ID" value="RDD65445.1"/>
    <property type="molecule type" value="Genomic_DNA"/>
</dbReference>
<protein>
    <recommendedName>
        <fullName evidence="4 10">3-deoxy-D-manno-octulosonic acid transferase</fullName>
        <shortName evidence="10">Kdo transferase</shortName>
        <ecNumber evidence="3 10">2.4.99.12</ecNumber>
    </recommendedName>
    <alternativeName>
        <fullName evidence="6 10">Lipid IV(A) 3-deoxy-D-manno-octulosonic acid transferase</fullName>
    </alternativeName>
</protein>
<organism evidence="12 13">
    <name type="scientific">Thalassococcus profundi</name>
    <dbReference type="NCBI Taxonomy" id="2282382"/>
    <lineage>
        <taxon>Bacteria</taxon>
        <taxon>Pseudomonadati</taxon>
        <taxon>Pseudomonadota</taxon>
        <taxon>Alphaproteobacteria</taxon>
        <taxon>Rhodobacterales</taxon>
        <taxon>Roseobacteraceae</taxon>
        <taxon>Thalassococcus</taxon>
    </lineage>
</organism>
<dbReference type="Pfam" id="PF04413">
    <property type="entry name" value="Glycos_transf_N"/>
    <property type="match status" value="1"/>
</dbReference>
<dbReference type="Proteomes" id="UP000253977">
    <property type="component" value="Unassembled WGS sequence"/>
</dbReference>
<reference evidence="12 13" key="1">
    <citation type="submission" date="2018-07" db="EMBL/GenBank/DDBJ databases">
        <title>Thalassococcus profundi sp. nov., a marine bacterium isolated from deep seawater of Okinawa Trough.</title>
        <authorList>
            <person name="Yu M."/>
        </authorList>
    </citation>
    <scope>NUCLEOTIDE SEQUENCE [LARGE SCALE GENOMIC DNA]</scope>
    <source>
        <strain evidence="12 13">WRAS1</strain>
    </source>
</reference>
<feature type="active site" description="Proton acceptor" evidence="8">
    <location>
        <position position="53"/>
    </location>
</feature>
<feature type="domain" description="3-deoxy-D-manno-octulosonic-acid transferase N-terminal" evidence="11">
    <location>
        <begin position="28"/>
        <end position="195"/>
    </location>
</feature>
<dbReference type="RefSeq" id="WP_114511756.1">
    <property type="nucleotide sequence ID" value="NZ_QPMK01000012.1"/>
</dbReference>
<dbReference type="Gene3D" id="3.40.50.11720">
    <property type="entry name" value="3-Deoxy-D-manno-octulosonic-acid transferase, N-terminal domain"/>
    <property type="match status" value="1"/>
</dbReference>
<dbReference type="AlphaFoldDB" id="A0A369TLY4"/>
<dbReference type="InterPro" id="IPR007507">
    <property type="entry name" value="Glycos_transf_N"/>
</dbReference>
<keyword evidence="10" id="KW-0448">Lipopolysaccharide biosynthesis</keyword>
<sequence>MWLYRPLLLIFVLGQGLRLVLRRDWAVLRARLGYGASERSGPHLWLHAASNGELASARPVIAALAKARPDLPIIVTCNSASGVDLARQLGLPAQLAPFDLRGPVRRFLKRWQVAAHLTMEAEIWPNRVLLCPGPVIVLGGRMTARSARGWARLPSLASRVLDRVAFLSAQDRGSRDRFRDLGVSPTALGPVLDLKSLYTPPPDRTADAALRAAFPRETTWLAASTHPGDDEIVIEAHRIAQRSWPELRLILAPRHPARGPEIARLLDAAGLRVARRSAGEAGTVLLADTLGEMPLWYGLAGIVFIGGTLSDRGGHTPYEPAAFGGALIHGPDVANFRAAFARLSEAGAAREITDAQGLAEALLALRSPVAQRAAGQAAQRALRQDADLSGVMSRVLALLP</sequence>
<evidence type="ECO:0000256" key="5">
    <source>
        <dbReference type="ARBA" id="ARBA00022679"/>
    </source>
</evidence>
<comment type="subcellular location">
    <subcellularLocation>
        <location evidence="10">Cell membrane</location>
    </subcellularLocation>
</comment>
<proteinExistence type="inferred from homology"/>
<evidence type="ECO:0000313" key="12">
    <source>
        <dbReference type="EMBL" id="RDD65445.1"/>
    </source>
</evidence>
<accession>A0A369TLY4</accession>
<evidence type="ECO:0000313" key="13">
    <source>
        <dbReference type="Proteomes" id="UP000253977"/>
    </source>
</evidence>
<evidence type="ECO:0000256" key="1">
    <source>
        <dbReference type="ARBA" id="ARBA00003394"/>
    </source>
</evidence>
<evidence type="ECO:0000256" key="9">
    <source>
        <dbReference type="PIRSR" id="PIRSR639901-2"/>
    </source>
</evidence>
<gene>
    <name evidence="12" type="ORF">DU478_14850</name>
</gene>
<comment type="caution">
    <text evidence="12">The sequence shown here is derived from an EMBL/GenBank/DDBJ whole genome shotgun (WGS) entry which is preliminary data.</text>
</comment>
<keyword evidence="10" id="KW-1003">Cell membrane</keyword>
<keyword evidence="10" id="KW-0472">Membrane</keyword>
<dbReference type="Gene3D" id="3.40.50.2000">
    <property type="entry name" value="Glycogen Phosphorylase B"/>
    <property type="match status" value="1"/>
</dbReference>
<evidence type="ECO:0000256" key="3">
    <source>
        <dbReference type="ARBA" id="ARBA00012621"/>
    </source>
</evidence>
<dbReference type="GO" id="GO:0043842">
    <property type="term" value="F:Kdo transferase activity"/>
    <property type="evidence" value="ECO:0007669"/>
    <property type="project" value="UniProtKB-EC"/>
</dbReference>
<dbReference type="PANTHER" id="PTHR42755:SF1">
    <property type="entry name" value="3-DEOXY-D-MANNO-OCTULOSONIC ACID TRANSFERASE, MITOCHONDRIAL-RELATED"/>
    <property type="match status" value="1"/>
</dbReference>
<dbReference type="UniPathway" id="UPA00958"/>
<evidence type="ECO:0000256" key="4">
    <source>
        <dbReference type="ARBA" id="ARBA00019077"/>
    </source>
</evidence>
<keyword evidence="13" id="KW-1185">Reference proteome</keyword>
<comment type="function">
    <text evidence="1 10">Involved in lipopolysaccharide (LPS) biosynthesis. Catalyzes the transfer of 3-deoxy-D-manno-octulosonate (Kdo) residue(s) from CMP-Kdo to lipid IV(A), the tetraacyldisaccharide-1,4'-bisphosphate precursor of lipid A.</text>
</comment>
<dbReference type="InterPro" id="IPR038107">
    <property type="entry name" value="Glycos_transf_N_sf"/>
</dbReference>
<dbReference type="EC" id="2.4.99.12" evidence="3 10"/>
<dbReference type="InterPro" id="IPR039901">
    <property type="entry name" value="Kdotransferase"/>
</dbReference>
<evidence type="ECO:0000256" key="7">
    <source>
        <dbReference type="ARBA" id="ARBA00049183"/>
    </source>
</evidence>